<dbReference type="InterPro" id="IPR049704">
    <property type="entry name" value="Aminotrans_3_PPA_site"/>
</dbReference>
<dbReference type="InterPro" id="IPR015421">
    <property type="entry name" value="PyrdxlP-dep_Trfase_major"/>
</dbReference>
<dbReference type="InterPro" id="IPR015424">
    <property type="entry name" value="PyrdxlP-dep_Trfase"/>
</dbReference>
<dbReference type="CDD" id="cd00610">
    <property type="entry name" value="OAT_like"/>
    <property type="match status" value="1"/>
</dbReference>
<keyword evidence="3" id="KW-0032">Aminotransferase</keyword>
<dbReference type="GO" id="GO:0030170">
    <property type="term" value="F:pyridoxal phosphate binding"/>
    <property type="evidence" value="ECO:0007669"/>
    <property type="project" value="InterPro"/>
</dbReference>
<dbReference type="EC" id="5.4.3.8" evidence="3"/>
<comment type="cofactor">
    <cofactor evidence="1">
        <name>pyridoxal 5'-phosphate</name>
        <dbReference type="ChEBI" id="CHEBI:597326"/>
    </cofactor>
</comment>
<evidence type="ECO:0000256" key="1">
    <source>
        <dbReference type="ARBA" id="ARBA00001933"/>
    </source>
</evidence>
<keyword evidence="3" id="KW-0808">Transferase</keyword>
<name>A0A160V9U0_9ZZZZ</name>
<dbReference type="GO" id="GO:0008483">
    <property type="term" value="F:transaminase activity"/>
    <property type="evidence" value="ECO:0007669"/>
    <property type="project" value="UniProtKB-KW"/>
</dbReference>
<proteinExistence type="predicted"/>
<dbReference type="EMBL" id="FAXA01000314">
    <property type="protein sequence ID" value="CUV02789.1"/>
    <property type="molecule type" value="Genomic_DNA"/>
</dbReference>
<reference evidence="3" key="1">
    <citation type="submission" date="2015-10" db="EMBL/GenBank/DDBJ databases">
        <authorList>
            <person name="Gilbert D.G."/>
        </authorList>
    </citation>
    <scope>NUCLEOTIDE SEQUENCE</scope>
</reference>
<gene>
    <name evidence="3" type="ORF">MGWOODY_Clf2400</name>
</gene>
<evidence type="ECO:0000256" key="2">
    <source>
        <dbReference type="ARBA" id="ARBA00022898"/>
    </source>
</evidence>
<dbReference type="PANTHER" id="PTHR43713">
    <property type="entry name" value="GLUTAMATE-1-SEMIALDEHYDE 2,1-AMINOMUTASE"/>
    <property type="match status" value="1"/>
</dbReference>
<dbReference type="PANTHER" id="PTHR43713:SF3">
    <property type="entry name" value="GLUTAMATE-1-SEMIALDEHYDE 2,1-AMINOMUTASE 1, CHLOROPLASTIC-RELATED"/>
    <property type="match status" value="1"/>
</dbReference>
<protein>
    <submittedName>
        <fullName evidence="3">Glutamate-1-semialdehyde aminotransferase</fullName>
        <ecNumber evidence="3">5.4.3.8</ecNumber>
    </submittedName>
</protein>
<keyword evidence="2" id="KW-0663">Pyridoxal phosphate</keyword>
<organism evidence="3">
    <name type="scientific">hydrothermal vent metagenome</name>
    <dbReference type="NCBI Taxonomy" id="652676"/>
    <lineage>
        <taxon>unclassified sequences</taxon>
        <taxon>metagenomes</taxon>
        <taxon>ecological metagenomes</taxon>
    </lineage>
</organism>
<dbReference type="Gene3D" id="3.40.640.10">
    <property type="entry name" value="Type I PLP-dependent aspartate aminotransferase-like (Major domain)"/>
    <property type="match status" value="1"/>
</dbReference>
<dbReference type="PROSITE" id="PS00600">
    <property type="entry name" value="AA_TRANSFER_CLASS_3"/>
    <property type="match status" value="1"/>
</dbReference>
<dbReference type="AlphaFoldDB" id="A0A160V9U0"/>
<dbReference type="InterPro" id="IPR005814">
    <property type="entry name" value="Aminotrans_3"/>
</dbReference>
<dbReference type="InterPro" id="IPR015422">
    <property type="entry name" value="PyrdxlP-dep_Trfase_small"/>
</dbReference>
<sequence length="444" mass="47851">MATILEDYIAKHPGSAQRYIEASQIFPGGVTHDTRYAQPFPLYMTHGSGPRKWDVDGNEYIDYVSGHGALLLGHSHPAIAEAVSKQIQLGTHLGASTDDEIRWAKAIKALMPSIEKLRFHSSGTEATLMAMRLARAYTGKDKVIKLQDHFHGWHDYAMAGSDRSAPGIPEASWGTMVIVPSGDLFAVEDVIKRDPDIAAIILEPTGAHFGQLPFDVPTYLSGLRELTAQTGVILIFDEVVTGFRAAPGGAQERYGIRPDLTTMAKIVAGGLPGGAVGGKADIIDMIAHRNDPDWDNNHRVYHPGTFNGNPLSAAAGATALEMIATQPINEQADAMAVRLKTGLNDILGRLEIPGHVHGIASMLHVVLADCDCDRELCTMSHAKIAEAIASPAVTAMKRGLQNRGVDIMGRETFLVSSTHTEKEIDQTLNTFQETMAAVRADGLI</sequence>
<dbReference type="Gene3D" id="3.90.1150.10">
    <property type="entry name" value="Aspartate Aminotransferase, domain 1"/>
    <property type="match status" value="1"/>
</dbReference>
<keyword evidence="3" id="KW-0413">Isomerase</keyword>
<accession>A0A160V9U0</accession>
<evidence type="ECO:0000313" key="3">
    <source>
        <dbReference type="EMBL" id="CUV02789.1"/>
    </source>
</evidence>
<dbReference type="GO" id="GO:0042286">
    <property type="term" value="F:glutamate-1-semialdehyde 2,1-aminomutase activity"/>
    <property type="evidence" value="ECO:0007669"/>
    <property type="project" value="UniProtKB-EC"/>
</dbReference>
<dbReference type="SUPFAM" id="SSF53383">
    <property type="entry name" value="PLP-dependent transferases"/>
    <property type="match status" value="1"/>
</dbReference>
<dbReference type="Pfam" id="PF00202">
    <property type="entry name" value="Aminotran_3"/>
    <property type="match status" value="1"/>
</dbReference>